<name>A0A3B0RCR8_9ZZZZ</name>
<accession>A0A3B0RCR8</accession>
<evidence type="ECO:0000313" key="1">
    <source>
        <dbReference type="EMBL" id="VAV89751.1"/>
    </source>
</evidence>
<gene>
    <name evidence="1" type="ORF">MNBD_ALPHA06-895</name>
</gene>
<organism evidence="1">
    <name type="scientific">hydrothermal vent metagenome</name>
    <dbReference type="NCBI Taxonomy" id="652676"/>
    <lineage>
        <taxon>unclassified sequences</taxon>
        <taxon>metagenomes</taxon>
        <taxon>ecological metagenomes</taxon>
    </lineage>
</organism>
<proteinExistence type="predicted"/>
<sequence>MSANIHYEVFVKKHRKAGWNLVLASEDRTQAIDSAKQARGAVEECSVRVSKESYDETNEVFHSVSIFTQGPDLHQRKMRENNRVDPPCSSPDQLYTLHARRTLGRALSPWLKRNNISVIELLHRPDMAEKLAAAGFDRQHAIQKVAIVQAGAQECSVQHVVRCLTELADKATNRLRKMDKKRSLPGFQKQGYAATYQATKKHAEPEFALRHALAQALIPMQKWPDKFAFLSGCMSDALVEGEGCAASIYMLDEFISETAALPHALDALVNEKTLGKRLDQVTNTLIGEPSNDASSAAKMLAKAITSKRLPKTQSVLAARVFRELCGPRRLFPDDFDEEVLLNRTLAARLTRVDQSLAPVDQLAEAFTIRSARLLENEAIQTMLATCNGNAAEEIHQLLQFEESIVGTQNKTKLSSYLRAVIGGHKTRTWFAKDKEKPLARIAQIARSQRAVMSAGFSKSDKAELSTLLDRLCADVLQDTGVLDAMERRKAPSIEIAFSLMKLCDGGLVTLGSCSDDICNRVLKHLRAPQVKIALQTGDKSATNSARDIQQMIERVRANS</sequence>
<dbReference type="EMBL" id="UOEE01000094">
    <property type="protein sequence ID" value="VAV89751.1"/>
    <property type="molecule type" value="Genomic_DNA"/>
</dbReference>
<reference evidence="1" key="1">
    <citation type="submission" date="2018-06" db="EMBL/GenBank/DDBJ databases">
        <authorList>
            <person name="Zhirakovskaya E."/>
        </authorList>
    </citation>
    <scope>NUCLEOTIDE SEQUENCE</scope>
</reference>
<protein>
    <submittedName>
        <fullName evidence="1">Uncharacterized protein</fullName>
    </submittedName>
</protein>
<dbReference type="AlphaFoldDB" id="A0A3B0RCR8"/>